<organism evidence="6 8">
    <name type="scientific">Galleria mellonella</name>
    <name type="common">Greater wax moth</name>
    <dbReference type="NCBI Taxonomy" id="7137"/>
    <lineage>
        <taxon>Eukaryota</taxon>
        <taxon>Metazoa</taxon>
        <taxon>Ecdysozoa</taxon>
        <taxon>Arthropoda</taxon>
        <taxon>Hexapoda</taxon>
        <taxon>Insecta</taxon>
        <taxon>Pterygota</taxon>
        <taxon>Neoptera</taxon>
        <taxon>Endopterygota</taxon>
        <taxon>Lepidoptera</taxon>
        <taxon>Glossata</taxon>
        <taxon>Ditrysia</taxon>
        <taxon>Pyraloidea</taxon>
        <taxon>Pyralidae</taxon>
        <taxon>Galleriinae</taxon>
        <taxon>Galleria</taxon>
    </lineage>
</organism>
<evidence type="ECO:0000313" key="7">
    <source>
        <dbReference type="RefSeq" id="XP_052748555.1"/>
    </source>
</evidence>
<dbReference type="Proteomes" id="UP001652740">
    <property type="component" value="Unplaced"/>
</dbReference>
<keyword evidence="2" id="KW-0863">Zinc-finger</keyword>
<gene>
    <name evidence="7 8 9" type="primary">LOC113519049</name>
</gene>
<evidence type="ECO:0000259" key="5">
    <source>
        <dbReference type="Pfam" id="PF04500"/>
    </source>
</evidence>
<dbReference type="RefSeq" id="XP_052748555.1">
    <property type="nucleotide sequence ID" value="XM_052892595.1"/>
</dbReference>
<feature type="region of interest" description="Disordered" evidence="4">
    <location>
        <begin position="69"/>
        <end position="98"/>
    </location>
</feature>
<sequence length="271" mass="30197">MENVCVDNENRGVGDMPGDIPDSGAENICMDIQPSEVVSESSRNTEAVNVHISNENSKVESEAIQDTEAVNDEKHINNENSGVASEANQDIEMEKDGTSNRITEDALESNDDSIFSNSCSSISSYMDSSCSDDVIEVIRNEAPIEISSDGEELELENNKESATPTAVTTIRNRPKMYIKKRAGEPLSNTTKKSNEKDHGDLLTENKVEADAQNDKKRTLFHEHFIYILDFQHKNKAFWNCIHRPNGCRAIAITIDSEIVSIIDQHCHNHDQ</sequence>
<evidence type="ECO:0000256" key="2">
    <source>
        <dbReference type="ARBA" id="ARBA00022771"/>
    </source>
</evidence>
<feature type="compositionally biased region" description="Basic and acidic residues" evidence="4">
    <location>
        <begin position="192"/>
        <end position="202"/>
    </location>
</feature>
<accession>A0ABM3MAW5</accession>
<keyword evidence="1" id="KW-0479">Metal-binding</keyword>
<evidence type="ECO:0000256" key="1">
    <source>
        <dbReference type="ARBA" id="ARBA00022723"/>
    </source>
</evidence>
<feature type="compositionally biased region" description="Polar residues" evidence="4">
    <location>
        <begin position="78"/>
        <end position="88"/>
    </location>
</feature>
<evidence type="ECO:0000256" key="4">
    <source>
        <dbReference type="SAM" id="MobiDB-lite"/>
    </source>
</evidence>
<evidence type="ECO:0000256" key="3">
    <source>
        <dbReference type="ARBA" id="ARBA00022833"/>
    </source>
</evidence>
<feature type="domain" description="FLYWCH-type" evidence="5">
    <location>
        <begin position="214"/>
        <end position="267"/>
    </location>
</feature>
<dbReference type="GeneID" id="113519049"/>
<keyword evidence="6" id="KW-1185">Reference proteome</keyword>
<keyword evidence="3" id="KW-0862">Zinc</keyword>
<proteinExistence type="predicted"/>
<evidence type="ECO:0000313" key="8">
    <source>
        <dbReference type="RefSeq" id="XP_052748556.1"/>
    </source>
</evidence>
<reference evidence="7 8" key="1">
    <citation type="submission" date="2025-05" db="UniProtKB">
        <authorList>
            <consortium name="RefSeq"/>
        </authorList>
    </citation>
    <scope>IDENTIFICATION</scope>
    <source>
        <tissue evidence="7 8">Whole larvae</tissue>
    </source>
</reference>
<dbReference type="RefSeq" id="XP_052748557.1">
    <property type="nucleotide sequence ID" value="XM_052892597.1"/>
</dbReference>
<feature type="region of interest" description="Disordered" evidence="4">
    <location>
        <begin position="180"/>
        <end position="202"/>
    </location>
</feature>
<evidence type="ECO:0000313" key="9">
    <source>
        <dbReference type="RefSeq" id="XP_052748557.1"/>
    </source>
</evidence>
<dbReference type="InterPro" id="IPR007588">
    <property type="entry name" value="Znf_FLYWCH"/>
</dbReference>
<evidence type="ECO:0000313" key="6">
    <source>
        <dbReference type="Proteomes" id="UP001652740"/>
    </source>
</evidence>
<protein>
    <submittedName>
        <fullName evidence="7 8">Uncharacterized protein LOC113519049</fullName>
    </submittedName>
</protein>
<dbReference type="RefSeq" id="XP_052748556.1">
    <property type="nucleotide sequence ID" value="XM_052892596.1"/>
</dbReference>
<name>A0ABM3MAW5_GALME</name>
<dbReference type="Gene3D" id="2.20.25.240">
    <property type="match status" value="1"/>
</dbReference>
<dbReference type="Pfam" id="PF04500">
    <property type="entry name" value="FLYWCH"/>
    <property type="match status" value="1"/>
</dbReference>